<reference evidence="8 9" key="1">
    <citation type="submission" date="2020-05" db="EMBL/GenBank/DDBJ databases">
        <title>Aquincola sp. isolate from soil.</title>
        <authorList>
            <person name="Han J."/>
            <person name="Kim D.-U."/>
        </authorList>
    </citation>
    <scope>NUCLEOTIDE SEQUENCE [LARGE SCALE GENOMIC DNA]</scope>
    <source>
        <strain evidence="8 9">S2</strain>
    </source>
</reference>
<evidence type="ECO:0000256" key="2">
    <source>
        <dbReference type="ARBA" id="ARBA00012438"/>
    </source>
</evidence>
<evidence type="ECO:0000256" key="1">
    <source>
        <dbReference type="ARBA" id="ARBA00000085"/>
    </source>
</evidence>
<feature type="modified residue" description="4-aspartylphosphate" evidence="4">
    <location>
        <position position="559"/>
    </location>
</feature>
<evidence type="ECO:0000313" key="8">
    <source>
        <dbReference type="EMBL" id="NRF69500.1"/>
    </source>
</evidence>
<dbReference type="Gene3D" id="1.10.287.130">
    <property type="match status" value="1"/>
</dbReference>
<dbReference type="Pfam" id="PF00072">
    <property type="entry name" value="Response_reg"/>
    <property type="match status" value="1"/>
</dbReference>
<dbReference type="Pfam" id="PF00512">
    <property type="entry name" value="HisKA"/>
    <property type="match status" value="1"/>
</dbReference>
<feature type="coiled-coil region" evidence="5">
    <location>
        <begin position="211"/>
        <end position="238"/>
    </location>
</feature>
<organism evidence="8 9">
    <name type="scientific">Pseudaquabacterium terrae</name>
    <dbReference type="NCBI Taxonomy" id="2732868"/>
    <lineage>
        <taxon>Bacteria</taxon>
        <taxon>Pseudomonadati</taxon>
        <taxon>Pseudomonadota</taxon>
        <taxon>Betaproteobacteria</taxon>
        <taxon>Burkholderiales</taxon>
        <taxon>Sphaerotilaceae</taxon>
        <taxon>Pseudaquabacterium</taxon>
    </lineage>
</organism>
<dbReference type="InterPro" id="IPR036890">
    <property type="entry name" value="HATPase_C_sf"/>
</dbReference>
<evidence type="ECO:0000256" key="3">
    <source>
        <dbReference type="ARBA" id="ARBA00022553"/>
    </source>
</evidence>
<dbReference type="SMART" id="SM00388">
    <property type="entry name" value="HisKA"/>
    <property type="match status" value="1"/>
</dbReference>
<comment type="catalytic activity">
    <reaction evidence="1">
        <text>ATP + protein L-histidine = ADP + protein N-phospho-L-histidine.</text>
        <dbReference type="EC" id="2.7.13.3"/>
    </reaction>
</comment>
<feature type="domain" description="Response regulatory" evidence="7">
    <location>
        <begin position="510"/>
        <end position="626"/>
    </location>
</feature>
<dbReference type="EMBL" id="JABRWJ010000006">
    <property type="protein sequence ID" value="NRF69500.1"/>
    <property type="molecule type" value="Genomic_DNA"/>
</dbReference>
<dbReference type="InterPro" id="IPR005467">
    <property type="entry name" value="His_kinase_dom"/>
</dbReference>
<dbReference type="PANTHER" id="PTHR43547:SF2">
    <property type="entry name" value="HYBRID SIGNAL TRANSDUCTION HISTIDINE KINASE C"/>
    <property type="match status" value="1"/>
</dbReference>
<dbReference type="Pfam" id="PF02518">
    <property type="entry name" value="HATPase_c"/>
    <property type="match status" value="1"/>
</dbReference>
<dbReference type="Proteomes" id="UP000737171">
    <property type="component" value="Unassembled WGS sequence"/>
</dbReference>
<dbReference type="SUPFAM" id="SSF52172">
    <property type="entry name" value="CheY-like"/>
    <property type="match status" value="1"/>
</dbReference>
<keyword evidence="9" id="KW-1185">Reference proteome</keyword>
<dbReference type="PROSITE" id="PS50109">
    <property type="entry name" value="HIS_KIN"/>
    <property type="match status" value="1"/>
</dbReference>
<evidence type="ECO:0000256" key="5">
    <source>
        <dbReference type="SAM" id="Coils"/>
    </source>
</evidence>
<comment type="caution">
    <text evidence="8">The sequence shown here is derived from an EMBL/GenBank/DDBJ whole genome shotgun (WGS) entry which is preliminary data.</text>
</comment>
<evidence type="ECO:0000259" key="7">
    <source>
        <dbReference type="PROSITE" id="PS50110"/>
    </source>
</evidence>
<dbReference type="InterPro" id="IPR003594">
    <property type="entry name" value="HATPase_dom"/>
</dbReference>
<keyword evidence="5" id="KW-0175">Coiled coil</keyword>
<evidence type="ECO:0000259" key="6">
    <source>
        <dbReference type="PROSITE" id="PS50109"/>
    </source>
</evidence>
<dbReference type="CDD" id="cd00082">
    <property type="entry name" value="HisKA"/>
    <property type="match status" value="1"/>
</dbReference>
<protein>
    <recommendedName>
        <fullName evidence="2">histidine kinase</fullName>
        <ecNumber evidence="2">2.7.13.3</ecNumber>
    </recommendedName>
</protein>
<gene>
    <name evidence="8" type="ORF">HLB44_21080</name>
</gene>
<dbReference type="PANTHER" id="PTHR43547">
    <property type="entry name" value="TWO-COMPONENT HISTIDINE KINASE"/>
    <property type="match status" value="1"/>
</dbReference>
<proteinExistence type="predicted"/>
<dbReference type="InterPro" id="IPR025847">
    <property type="entry name" value="MEDS_domain"/>
</dbReference>
<sequence length="632" mass="68193">MERRQAHALPKRSGRNLHVLATAAPGSWAVPAATGHFVRFYDHDALLLDEVATFIGDALRAGGTGIVIASAEHLAALEQRLGPSGAQPAGGTLVLRDAAQCLAQFMVDDWPDEQRFRSLIGEVIAAAGAGGRVVHAFGEMVALLCERGRYDAAVRLEQLWNALMGEHRFSLFCAYPWRLFPTAEHAAAFERVCGEHQHACSHSHRSIGGDAQALQRRLASLEQQALALQAEIARRETAEQALRRREVEREAMLTELSDSSRAKDEFLAMLGHELRNPLAPIVSALHLMRRRGGVDSTREQGIILRQVEHLVRLVDDLLDVARVTRGQIALRHECVELQAVLGQAVELARPLIEQRGHRLHTDIAPGLRCEGDPVRLAQVIANLLTNAARYTEPGGEIHLLAQPVDDERLCIRVIDNGIGVALPVLPRIFDLFYQGRRDLARAGGGLGIGLALVRKIVELHGGSVEARSEGPGRGSEFIVRLPLRAAAPRLATPAANDGAPPVLATPQRRRVMVVDDNVDGAQTLGCLLAAGGHEVEVFNEPLGALAALQRFGPEVAVLDIGLPVMDGYELAGRIRAAIGPDACRLIALSGYGQDTDRQRSHDAGFEQHLVKPVSAEQILGLVAAGQRPAAAA</sequence>
<dbReference type="Pfam" id="PF14417">
    <property type="entry name" value="MEDS"/>
    <property type="match status" value="1"/>
</dbReference>
<dbReference type="SUPFAM" id="SSF55874">
    <property type="entry name" value="ATPase domain of HSP90 chaperone/DNA topoisomerase II/histidine kinase"/>
    <property type="match status" value="1"/>
</dbReference>
<dbReference type="Gene3D" id="3.40.50.2300">
    <property type="match status" value="1"/>
</dbReference>
<dbReference type="SUPFAM" id="SSF47384">
    <property type="entry name" value="Homodimeric domain of signal transducing histidine kinase"/>
    <property type="match status" value="1"/>
</dbReference>
<keyword evidence="3 4" id="KW-0597">Phosphoprotein</keyword>
<dbReference type="EC" id="2.7.13.3" evidence="2"/>
<dbReference type="InterPro" id="IPR001789">
    <property type="entry name" value="Sig_transdc_resp-reg_receiver"/>
</dbReference>
<dbReference type="CDD" id="cd00075">
    <property type="entry name" value="HATPase"/>
    <property type="match status" value="1"/>
</dbReference>
<name>A0ABX2ELI9_9BURK</name>
<dbReference type="InterPro" id="IPR003661">
    <property type="entry name" value="HisK_dim/P_dom"/>
</dbReference>
<evidence type="ECO:0000256" key="4">
    <source>
        <dbReference type="PROSITE-ProRule" id="PRU00169"/>
    </source>
</evidence>
<dbReference type="PRINTS" id="PR00344">
    <property type="entry name" value="BCTRLSENSOR"/>
</dbReference>
<evidence type="ECO:0000313" key="9">
    <source>
        <dbReference type="Proteomes" id="UP000737171"/>
    </source>
</evidence>
<dbReference type="Gene3D" id="3.30.565.10">
    <property type="entry name" value="Histidine kinase-like ATPase, C-terminal domain"/>
    <property type="match status" value="1"/>
</dbReference>
<dbReference type="InterPro" id="IPR036097">
    <property type="entry name" value="HisK_dim/P_sf"/>
</dbReference>
<dbReference type="InterPro" id="IPR011006">
    <property type="entry name" value="CheY-like_superfamily"/>
</dbReference>
<dbReference type="SMART" id="SM00387">
    <property type="entry name" value="HATPase_c"/>
    <property type="match status" value="1"/>
</dbReference>
<dbReference type="InterPro" id="IPR004358">
    <property type="entry name" value="Sig_transdc_His_kin-like_C"/>
</dbReference>
<accession>A0ABX2ELI9</accession>
<dbReference type="SMART" id="SM00448">
    <property type="entry name" value="REC"/>
    <property type="match status" value="1"/>
</dbReference>
<dbReference type="PROSITE" id="PS50110">
    <property type="entry name" value="RESPONSE_REGULATORY"/>
    <property type="match status" value="1"/>
</dbReference>
<feature type="domain" description="Histidine kinase" evidence="6">
    <location>
        <begin position="269"/>
        <end position="485"/>
    </location>
</feature>